<sequence>MRECPYTRVASPEPLIESPTTHSSDSTSSSTDTSSTNSSPPHSLVSDKSTLKTATLTHVDLVPFPTSIKDKISQSSSNINNFVVRPRTGEDQEEASISGGMPILQATGPLVEEGQSPTPAIDGVDTSNLTHVPVDPREAERAEAAYQEEVISYTDTEKASADVDFDDMVSDRPSLFCRVAITTKTKPGASMVPESTSTTPQATGSNPPQTTIPLAKIPSMLKRLAGEPPASNSQPTKRAKVPAPKKKTPQVSTRGSGEETTRSVGGESQMFLMPQHSVRPQAPVVELDSSTTFLTIMKSVTPFLWTPTFVLLPRMKESQMRPRLPNLEVTREAPWNTRRFHFHVVKPLLNKKVTARYAPLKEPFAVFPQSAKHMNEALNDAYVLARRSDYLNHENHSATKRIEVLRKVIATKNNLFDGAKEDDSSTPKREGGGLGFCAAEAKAARAEYAKKIIHGFLRSPTYLKKVGRECAVYLTHVFTHRKEEFPDLVRNCEVEQDTCPFWYEGLSLDPPATDEDEGVVDSLGDVNIELPPDGEDGATPEL</sequence>
<proteinExistence type="predicted"/>
<reference evidence="2 3" key="1">
    <citation type="submission" date="2024-01" db="EMBL/GenBank/DDBJ databases">
        <title>The complete chloroplast genome sequence of Lithospermum erythrorhizon: insights into the phylogenetic relationship among Boraginaceae species and the maternal lineages of purple gromwells.</title>
        <authorList>
            <person name="Okada T."/>
            <person name="Watanabe K."/>
        </authorList>
    </citation>
    <scope>NUCLEOTIDE SEQUENCE [LARGE SCALE GENOMIC DNA]</scope>
</reference>
<feature type="region of interest" description="Disordered" evidence="1">
    <location>
        <begin position="187"/>
        <end position="264"/>
    </location>
</feature>
<feature type="region of interest" description="Disordered" evidence="1">
    <location>
        <begin position="1"/>
        <end position="49"/>
    </location>
</feature>
<protein>
    <submittedName>
        <fullName evidence="2">Uncharacterized protein</fullName>
    </submittedName>
</protein>
<feature type="compositionally biased region" description="Low complexity" evidence="1">
    <location>
        <begin position="18"/>
        <end position="43"/>
    </location>
</feature>
<gene>
    <name evidence="2" type="ORF">LIER_15506</name>
</gene>
<dbReference type="EMBL" id="BAABME010003362">
    <property type="protein sequence ID" value="GAA0158498.1"/>
    <property type="molecule type" value="Genomic_DNA"/>
</dbReference>
<evidence type="ECO:0000313" key="2">
    <source>
        <dbReference type="EMBL" id="GAA0158498.1"/>
    </source>
</evidence>
<comment type="caution">
    <text evidence="2">The sequence shown here is derived from an EMBL/GenBank/DDBJ whole genome shotgun (WGS) entry which is preliminary data.</text>
</comment>
<feature type="compositionally biased region" description="Polar residues" evidence="1">
    <location>
        <begin position="193"/>
        <end position="212"/>
    </location>
</feature>
<dbReference type="AlphaFoldDB" id="A0AAV3Q4P6"/>
<accession>A0AAV3Q4P6</accession>
<evidence type="ECO:0000313" key="3">
    <source>
        <dbReference type="Proteomes" id="UP001454036"/>
    </source>
</evidence>
<name>A0AAV3Q4P6_LITER</name>
<evidence type="ECO:0000256" key="1">
    <source>
        <dbReference type="SAM" id="MobiDB-lite"/>
    </source>
</evidence>
<organism evidence="2 3">
    <name type="scientific">Lithospermum erythrorhizon</name>
    <name type="common">Purple gromwell</name>
    <name type="synonym">Lithospermum officinale var. erythrorhizon</name>
    <dbReference type="NCBI Taxonomy" id="34254"/>
    <lineage>
        <taxon>Eukaryota</taxon>
        <taxon>Viridiplantae</taxon>
        <taxon>Streptophyta</taxon>
        <taxon>Embryophyta</taxon>
        <taxon>Tracheophyta</taxon>
        <taxon>Spermatophyta</taxon>
        <taxon>Magnoliopsida</taxon>
        <taxon>eudicotyledons</taxon>
        <taxon>Gunneridae</taxon>
        <taxon>Pentapetalae</taxon>
        <taxon>asterids</taxon>
        <taxon>lamiids</taxon>
        <taxon>Boraginales</taxon>
        <taxon>Boraginaceae</taxon>
        <taxon>Boraginoideae</taxon>
        <taxon>Lithospermeae</taxon>
        <taxon>Lithospermum</taxon>
    </lineage>
</organism>
<dbReference type="Proteomes" id="UP001454036">
    <property type="component" value="Unassembled WGS sequence"/>
</dbReference>
<feature type="compositionally biased region" description="Basic residues" evidence="1">
    <location>
        <begin position="237"/>
        <end position="248"/>
    </location>
</feature>
<keyword evidence="3" id="KW-1185">Reference proteome</keyword>